<feature type="transmembrane region" description="Helical" evidence="8">
    <location>
        <begin position="549"/>
        <end position="569"/>
    </location>
</feature>
<dbReference type="GO" id="GO:0012505">
    <property type="term" value="C:endomembrane system"/>
    <property type="evidence" value="ECO:0007669"/>
    <property type="project" value="UniProtKB-SubCell"/>
</dbReference>
<dbReference type="InterPro" id="IPR036259">
    <property type="entry name" value="MFS_trans_sf"/>
</dbReference>
<dbReference type="Proteomes" id="UP000053890">
    <property type="component" value="Unassembled WGS sequence"/>
</dbReference>
<dbReference type="Pfam" id="PF07690">
    <property type="entry name" value="MFS_1"/>
    <property type="match status" value="1"/>
</dbReference>
<keyword evidence="5 8" id="KW-1133">Transmembrane helix</keyword>
<feature type="transmembrane region" description="Helical" evidence="8">
    <location>
        <begin position="235"/>
        <end position="254"/>
    </location>
</feature>
<evidence type="ECO:0000256" key="7">
    <source>
        <dbReference type="SAM" id="MobiDB-lite"/>
    </source>
</evidence>
<dbReference type="OrthoDB" id="413079at2759"/>
<protein>
    <recommendedName>
        <fullName evidence="9">Major facilitator superfamily (MFS) profile domain-containing protein</fullName>
    </recommendedName>
</protein>
<evidence type="ECO:0000256" key="6">
    <source>
        <dbReference type="ARBA" id="ARBA00023136"/>
    </source>
</evidence>
<name>A0A0P9EVE0_RHOGW</name>
<evidence type="ECO:0000256" key="1">
    <source>
        <dbReference type="ARBA" id="ARBA00004127"/>
    </source>
</evidence>
<feature type="domain" description="Major facilitator superfamily (MFS) profile" evidence="9">
    <location>
        <begin position="170"/>
        <end position="574"/>
    </location>
</feature>
<evidence type="ECO:0000256" key="5">
    <source>
        <dbReference type="ARBA" id="ARBA00022989"/>
    </source>
</evidence>
<dbReference type="InterPro" id="IPR051788">
    <property type="entry name" value="MFS_Transporter"/>
</dbReference>
<dbReference type="PROSITE" id="PS50850">
    <property type="entry name" value="MFS"/>
    <property type="match status" value="1"/>
</dbReference>
<feature type="region of interest" description="Disordered" evidence="7">
    <location>
        <begin position="1"/>
        <end position="103"/>
    </location>
</feature>
<feature type="transmembrane region" description="Helical" evidence="8">
    <location>
        <begin position="462"/>
        <end position="481"/>
    </location>
</feature>
<keyword evidence="6 8" id="KW-0472">Membrane</keyword>
<feature type="compositionally biased region" description="Low complexity" evidence="7">
    <location>
        <begin position="13"/>
        <end position="28"/>
    </location>
</feature>
<dbReference type="STRING" id="578459.A0A0P9EVE0"/>
<dbReference type="EMBL" id="KQ474084">
    <property type="protein sequence ID" value="KPV73115.1"/>
    <property type="molecule type" value="Genomic_DNA"/>
</dbReference>
<dbReference type="RefSeq" id="XP_018269164.1">
    <property type="nucleotide sequence ID" value="XM_018417794.1"/>
</dbReference>
<evidence type="ECO:0000313" key="10">
    <source>
        <dbReference type="EMBL" id="KPV73115.1"/>
    </source>
</evidence>
<dbReference type="PANTHER" id="PTHR23514:SF3">
    <property type="entry name" value="BYPASS OF STOP CODON PROTEIN 6"/>
    <property type="match status" value="1"/>
</dbReference>
<feature type="transmembrane region" description="Helical" evidence="8">
    <location>
        <begin position="487"/>
        <end position="508"/>
    </location>
</feature>
<dbReference type="GO" id="GO:0022857">
    <property type="term" value="F:transmembrane transporter activity"/>
    <property type="evidence" value="ECO:0007669"/>
    <property type="project" value="InterPro"/>
</dbReference>
<dbReference type="GeneID" id="28978242"/>
<dbReference type="OMA" id="IMMASSF"/>
<dbReference type="Gene3D" id="1.20.1250.20">
    <property type="entry name" value="MFS general substrate transporter like domains"/>
    <property type="match status" value="2"/>
</dbReference>
<evidence type="ECO:0000256" key="4">
    <source>
        <dbReference type="ARBA" id="ARBA00022692"/>
    </source>
</evidence>
<sequence length="577" mass="61026">MSLPSPPTAAHLPKSSSGPADSPSSAPGSPFPSRPPSPSSGHRTAYAYPHTPDLASVYTPASSVRDSSAPASAATSRAASLSKDPLLKPKRRGSIRAQGAQGVSAWLRRALKRDERDAQALELEERGRSRRPSAAQAERAAAAAELGAEQAASTLKTGRKKLKMSRERAQFVCAFAMIALVGMNDSATGANLDSMQEHYNVSYDKISTVFLANTAGYFLSSISSPFLLHHFGLPTTLLVAAAAMSVGCVTLSVAPPFPVFATMLLFLGFGSGVYDASITTIVSHEEDGVLMSWLYSCFGVGAAISPIMIGAFVDKHIPWQKYYLMPLGISLLLALIGFFVFRGYEIPPDEAHDAALATVQAPETTTGGSSSGEVVHARAVMSAQRRMKLCLRMPSVYVGFLLIICAFAATDTLSAWIVSFMVSKRSSPAAATRYVLAGIWAGIALGRVFLAWLLNKRLGEKAYSILLLVFACAFLGVLYVRDFIIDAVAVVLVGFFIGPVTPKVMDVVGVRVPPSLKASVMSLTIGLGLMGSALGPLLFGIVAGRGGLSSLPAVLIGISVVSIVGWLCLPKNRRRED</sequence>
<feature type="transmembrane region" description="Helical" evidence="8">
    <location>
        <begin position="207"/>
        <end position="228"/>
    </location>
</feature>
<dbReference type="InterPro" id="IPR020846">
    <property type="entry name" value="MFS_dom"/>
</dbReference>
<dbReference type="GO" id="GO:0016020">
    <property type="term" value="C:membrane"/>
    <property type="evidence" value="ECO:0007669"/>
    <property type="project" value="TreeGrafter"/>
</dbReference>
<gene>
    <name evidence="10" type="ORF">RHOBADRAFT_55336</name>
</gene>
<feature type="transmembrane region" description="Helical" evidence="8">
    <location>
        <begin position="434"/>
        <end position="455"/>
    </location>
</feature>
<dbReference type="SUPFAM" id="SSF103473">
    <property type="entry name" value="MFS general substrate transporter"/>
    <property type="match status" value="1"/>
</dbReference>
<dbReference type="InterPro" id="IPR011701">
    <property type="entry name" value="MFS"/>
</dbReference>
<feature type="transmembrane region" description="Helical" evidence="8">
    <location>
        <begin position="169"/>
        <end position="187"/>
    </location>
</feature>
<evidence type="ECO:0000259" key="9">
    <source>
        <dbReference type="PROSITE" id="PS50850"/>
    </source>
</evidence>
<keyword evidence="3" id="KW-0813">Transport</keyword>
<reference evidence="10 11" key="1">
    <citation type="journal article" date="2015" name="Front. Microbiol.">
        <title>Genome sequence of the plant growth promoting endophytic yeast Rhodotorula graminis WP1.</title>
        <authorList>
            <person name="Firrincieli A."/>
            <person name="Otillar R."/>
            <person name="Salamov A."/>
            <person name="Schmutz J."/>
            <person name="Khan Z."/>
            <person name="Redman R.S."/>
            <person name="Fleck N.D."/>
            <person name="Lindquist E."/>
            <person name="Grigoriev I.V."/>
            <person name="Doty S.L."/>
        </authorList>
    </citation>
    <scope>NUCLEOTIDE SEQUENCE [LARGE SCALE GENOMIC DNA]</scope>
    <source>
        <strain evidence="10 11">WP1</strain>
    </source>
</reference>
<evidence type="ECO:0000256" key="8">
    <source>
        <dbReference type="SAM" id="Phobius"/>
    </source>
</evidence>
<evidence type="ECO:0000313" key="11">
    <source>
        <dbReference type="Proteomes" id="UP000053890"/>
    </source>
</evidence>
<feature type="compositionally biased region" description="Low complexity" evidence="7">
    <location>
        <begin position="67"/>
        <end position="82"/>
    </location>
</feature>
<feature type="transmembrane region" description="Helical" evidence="8">
    <location>
        <begin position="323"/>
        <end position="341"/>
    </location>
</feature>
<comment type="subcellular location">
    <subcellularLocation>
        <location evidence="1">Endomembrane system</location>
        <topology evidence="1">Multi-pass membrane protein</topology>
    </subcellularLocation>
</comment>
<comment type="similarity">
    <text evidence="2">Belongs to the major facilitator superfamily.</text>
</comment>
<evidence type="ECO:0000256" key="3">
    <source>
        <dbReference type="ARBA" id="ARBA00022448"/>
    </source>
</evidence>
<proteinExistence type="inferred from homology"/>
<dbReference type="PANTHER" id="PTHR23514">
    <property type="entry name" value="BYPASS OF STOP CODON PROTEIN 6"/>
    <property type="match status" value="1"/>
</dbReference>
<organism evidence="10 11">
    <name type="scientific">Rhodotorula graminis (strain WP1)</name>
    <dbReference type="NCBI Taxonomy" id="578459"/>
    <lineage>
        <taxon>Eukaryota</taxon>
        <taxon>Fungi</taxon>
        <taxon>Dikarya</taxon>
        <taxon>Basidiomycota</taxon>
        <taxon>Pucciniomycotina</taxon>
        <taxon>Microbotryomycetes</taxon>
        <taxon>Sporidiobolales</taxon>
        <taxon>Sporidiobolaceae</taxon>
        <taxon>Rhodotorula</taxon>
    </lineage>
</organism>
<feature type="transmembrane region" description="Helical" evidence="8">
    <location>
        <begin position="260"/>
        <end position="281"/>
    </location>
</feature>
<accession>A0A0P9EVE0</accession>
<feature type="transmembrane region" description="Helical" evidence="8">
    <location>
        <begin position="520"/>
        <end position="543"/>
    </location>
</feature>
<keyword evidence="4 8" id="KW-0812">Transmembrane</keyword>
<feature type="transmembrane region" description="Helical" evidence="8">
    <location>
        <begin position="395"/>
        <end position="422"/>
    </location>
</feature>
<feature type="compositionally biased region" description="Pro residues" evidence="7">
    <location>
        <begin position="29"/>
        <end position="38"/>
    </location>
</feature>
<keyword evidence="11" id="KW-1185">Reference proteome</keyword>
<feature type="transmembrane region" description="Helical" evidence="8">
    <location>
        <begin position="293"/>
        <end position="311"/>
    </location>
</feature>
<evidence type="ECO:0000256" key="2">
    <source>
        <dbReference type="ARBA" id="ARBA00008335"/>
    </source>
</evidence>
<dbReference type="AlphaFoldDB" id="A0A0P9EVE0"/>